<dbReference type="AlphaFoldDB" id="A0A7W6EHB6"/>
<dbReference type="Pfam" id="PF09335">
    <property type="entry name" value="VTT_dom"/>
    <property type="match status" value="1"/>
</dbReference>
<keyword evidence="4 6" id="KW-1133">Transmembrane helix</keyword>
<comment type="caution">
    <text evidence="8">The sequence shown here is derived from an EMBL/GenBank/DDBJ whole genome shotgun (WGS) entry which is preliminary data.</text>
</comment>
<evidence type="ECO:0000256" key="1">
    <source>
        <dbReference type="ARBA" id="ARBA00004651"/>
    </source>
</evidence>
<dbReference type="EMBL" id="JACIEK010000003">
    <property type="protein sequence ID" value="MBB3998114.1"/>
    <property type="molecule type" value="Genomic_DNA"/>
</dbReference>
<comment type="subcellular location">
    <subcellularLocation>
        <location evidence="1">Cell membrane</location>
        <topology evidence="1">Multi-pass membrane protein</topology>
    </subcellularLocation>
</comment>
<evidence type="ECO:0000256" key="2">
    <source>
        <dbReference type="ARBA" id="ARBA00022475"/>
    </source>
</evidence>
<keyword evidence="3 6" id="KW-0812">Transmembrane</keyword>
<gene>
    <name evidence="8" type="ORF">GGR04_001952</name>
</gene>
<keyword evidence="2" id="KW-1003">Cell membrane</keyword>
<accession>A0A7W6EHB6</accession>
<name>A0A7W6EHB6_9HYPH</name>
<feature type="transmembrane region" description="Helical" evidence="6">
    <location>
        <begin position="140"/>
        <end position="163"/>
    </location>
</feature>
<dbReference type="Proteomes" id="UP000542776">
    <property type="component" value="Unassembled WGS sequence"/>
</dbReference>
<dbReference type="RefSeq" id="WP_183199636.1">
    <property type="nucleotide sequence ID" value="NZ_JACIEK010000003.1"/>
</dbReference>
<protein>
    <submittedName>
        <fullName evidence="8">Membrane protein DedA with SNARE-associated domain</fullName>
    </submittedName>
</protein>
<evidence type="ECO:0000259" key="7">
    <source>
        <dbReference type="Pfam" id="PF09335"/>
    </source>
</evidence>
<feature type="transmembrane region" description="Helical" evidence="6">
    <location>
        <begin position="175"/>
        <end position="193"/>
    </location>
</feature>
<evidence type="ECO:0000313" key="9">
    <source>
        <dbReference type="Proteomes" id="UP000542776"/>
    </source>
</evidence>
<feature type="transmembrane region" description="Helical" evidence="6">
    <location>
        <begin position="51"/>
        <end position="70"/>
    </location>
</feature>
<evidence type="ECO:0000313" key="8">
    <source>
        <dbReference type="EMBL" id="MBB3998114.1"/>
    </source>
</evidence>
<feature type="transmembrane region" description="Helical" evidence="6">
    <location>
        <begin position="12"/>
        <end position="30"/>
    </location>
</feature>
<dbReference type="PANTHER" id="PTHR42709:SF6">
    <property type="entry name" value="UNDECAPRENYL PHOSPHATE TRANSPORTER A"/>
    <property type="match status" value="1"/>
</dbReference>
<proteinExistence type="predicted"/>
<sequence>MDQFVQGLMENFGVFGIALLMFLENIFPPIPSEIIMPLAGYQAATGQMSMVAVILAGTAGSLLGILPWYYLGLLVGEDRIIRLADRYGRWITMSADDVEAADRWFRKYGVLAVMLGRLVPTVRTLISVPAGLSRMPIGKFLAFSAIGTVVWTAGLAFAGYLLAQQYEKVNDYVGPVSNAVILIVVVLYVYRVVTFKAKPRRVPVDLKSNEHPHRHD</sequence>
<feature type="domain" description="VTT" evidence="7">
    <location>
        <begin position="30"/>
        <end position="160"/>
    </location>
</feature>
<evidence type="ECO:0000256" key="6">
    <source>
        <dbReference type="SAM" id="Phobius"/>
    </source>
</evidence>
<dbReference type="PANTHER" id="PTHR42709">
    <property type="entry name" value="ALKALINE PHOSPHATASE LIKE PROTEIN"/>
    <property type="match status" value="1"/>
</dbReference>
<dbReference type="InterPro" id="IPR032816">
    <property type="entry name" value="VTT_dom"/>
</dbReference>
<keyword evidence="9" id="KW-1185">Reference proteome</keyword>
<dbReference type="GO" id="GO:0005886">
    <property type="term" value="C:plasma membrane"/>
    <property type="evidence" value="ECO:0007669"/>
    <property type="project" value="UniProtKB-SubCell"/>
</dbReference>
<dbReference type="InterPro" id="IPR051311">
    <property type="entry name" value="DedA_domain"/>
</dbReference>
<evidence type="ECO:0000256" key="4">
    <source>
        <dbReference type="ARBA" id="ARBA00022989"/>
    </source>
</evidence>
<reference evidence="8 9" key="1">
    <citation type="submission" date="2020-08" db="EMBL/GenBank/DDBJ databases">
        <title>Genomic Encyclopedia of Type Strains, Phase IV (KMG-IV): sequencing the most valuable type-strain genomes for metagenomic binning, comparative biology and taxonomic classification.</title>
        <authorList>
            <person name="Goeker M."/>
        </authorList>
    </citation>
    <scope>NUCLEOTIDE SEQUENCE [LARGE SCALE GENOMIC DNA]</scope>
    <source>
        <strain evidence="8 9">DSM 102238</strain>
    </source>
</reference>
<organism evidence="8 9">
    <name type="scientific">Aureimonas pseudogalii</name>
    <dbReference type="NCBI Taxonomy" id="1744844"/>
    <lineage>
        <taxon>Bacteria</taxon>
        <taxon>Pseudomonadati</taxon>
        <taxon>Pseudomonadota</taxon>
        <taxon>Alphaproteobacteria</taxon>
        <taxon>Hyphomicrobiales</taxon>
        <taxon>Aurantimonadaceae</taxon>
        <taxon>Aureimonas</taxon>
    </lineage>
</organism>
<evidence type="ECO:0000256" key="5">
    <source>
        <dbReference type="ARBA" id="ARBA00023136"/>
    </source>
</evidence>
<keyword evidence="5 6" id="KW-0472">Membrane</keyword>
<evidence type="ECO:0000256" key="3">
    <source>
        <dbReference type="ARBA" id="ARBA00022692"/>
    </source>
</evidence>